<dbReference type="PROSITE" id="PS51900">
    <property type="entry name" value="CB"/>
    <property type="match status" value="1"/>
</dbReference>
<keyword evidence="5" id="KW-1185">Reference proteome</keyword>
<organism evidence="4 5">
    <name type="scientific">Quadrisphaera setariae</name>
    <dbReference type="NCBI Taxonomy" id="2593304"/>
    <lineage>
        <taxon>Bacteria</taxon>
        <taxon>Bacillati</taxon>
        <taxon>Actinomycetota</taxon>
        <taxon>Actinomycetes</taxon>
        <taxon>Kineosporiales</taxon>
        <taxon>Kineosporiaceae</taxon>
        <taxon>Quadrisphaera</taxon>
    </lineage>
</organism>
<dbReference type="RefSeq" id="WP_147926812.1">
    <property type="nucleotide sequence ID" value="NZ_VKAC01000007.1"/>
</dbReference>
<proteinExistence type="predicted"/>
<evidence type="ECO:0000313" key="4">
    <source>
        <dbReference type="EMBL" id="TXR55756.1"/>
    </source>
</evidence>
<evidence type="ECO:0000256" key="1">
    <source>
        <dbReference type="ARBA" id="ARBA00023125"/>
    </source>
</evidence>
<protein>
    <recommendedName>
        <fullName evidence="3">Core-binding (CB) domain-containing protein</fullName>
    </recommendedName>
</protein>
<keyword evidence="1 2" id="KW-0238">DNA-binding</keyword>
<gene>
    <name evidence="4" type="ORF">FMM08_13110</name>
</gene>
<comment type="caution">
    <text evidence="4">The sequence shown here is derived from an EMBL/GenBank/DDBJ whole genome shotgun (WGS) entry which is preliminary data.</text>
</comment>
<name>A0A5C8ZFQ9_9ACTN</name>
<dbReference type="InterPro" id="IPR010998">
    <property type="entry name" value="Integrase_recombinase_N"/>
</dbReference>
<sequence>MALPARPLVDTDIDVDAAEVVSSDSVVDCDLKSRFSAGPAFDAGARHRAGVDGDDLNDGDVLTDAAVEGRLQLASAGVLPELDGLPEREAAHARAARAENTLRAYRSDWAEFATWCCAHDADPMPATPSALTGNLVALAQAGARVGTLSRRLSSIKFAHASAGHPAPATHPRVITVWEGIRRVHGAPPSRRAR</sequence>
<dbReference type="Gene3D" id="1.10.150.130">
    <property type="match status" value="1"/>
</dbReference>
<dbReference type="InterPro" id="IPR044068">
    <property type="entry name" value="CB"/>
</dbReference>
<dbReference type="Proteomes" id="UP000321234">
    <property type="component" value="Unassembled WGS sequence"/>
</dbReference>
<evidence type="ECO:0000256" key="2">
    <source>
        <dbReference type="PROSITE-ProRule" id="PRU01248"/>
    </source>
</evidence>
<feature type="domain" description="Core-binding (CB)" evidence="3">
    <location>
        <begin position="80"/>
        <end position="163"/>
    </location>
</feature>
<dbReference type="GO" id="GO:0003677">
    <property type="term" value="F:DNA binding"/>
    <property type="evidence" value="ECO:0007669"/>
    <property type="project" value="UniProtKB-UniRule"/>
</dbReference>
<accession>A0A5C8ZFQ9</accession>
<dbReference type="SUPFAM" id="SSF47823">
    <property type="entry name" value="lambda integrase-like, N-terminal domain"/>
    <property type="match status" value="1"/>
</dbReference>
<dbReference type="OrthoDB" id="9815875at2"/>
<dbReference type="AlphaFoldDB" id="A0A5C8ZFQ9"/>
<dbReference type="EMBL" id="VKAC01000007">
    <property type="protein sequence ID" value="TXR55756.1"/>
    <property type="molecule type" value="Genomic_DNA"/>
</dbReference>
<evidence type="ECO:0000313" key="5">
    <source>
        <dbReference type="Proteomes" id="UP000321234"/>
    </source>
</evidence>
<reference evidence="4 5" key="1">
    <citation type="submission" date="2019-07" db="EMBL/GenBank/DDBJ databases">
        <title>Quadrisphaera sp. strain DD2A genome sequencing and assembly.</title>
        <authorList>
            <person name="Kim I."/>
        </authorList>
    </citation>
    <scope>NUCLEOTIDE SEQUENCE [LARGE SCALE GENOMIC DNA]</scope>
    <source>
        <strain evidence="4 5">DD2A</strain>
    </source>
</reference>
<evidence type="ECO:0000259" key="3">
    <source>
        <dbReference type="PROSITE" id="PS51900"/>
    </source>
</evidence>